<feature type="non-terminal residue" evidence="2">
    <location>
        <position position="159"/>
    </location>
</feature>
<comment type="caution">
    <text evidence="2">The sequence shown here is derived from an EMBL/GenBank/DDBJ whole genome shotgun (WGS) entry which is preliminary data.</text>
</comment>
<evidence type="ECO:0000256" key="1">
    <source>
        <dbReference type="SAM" id="Coils"/>
    </source>
</evidence>
<organism evidence="2 3">
    <name type="scientific">Trichomalopsis sarcophagae</name>
    <dbReference type="NCBI Taxonomy" id="543379"/>
    <lineage>
        <taxon>Eukaryota</taxon>
        <taxon>Metazoa</taxon>
        <taxon>Ecdysozoa</taxon>
        <taxon>Arthropoda</taxon>
        <taxon>Hexapoda</taxon>
        <taxon>Insecta</taxon>
        <taxon>Pterygota</taxon>
        <taxon>Neoptera</taxon>
        <taxon>Endopterygota</taxon>
        <taxon>Hymenoptera</taxon>
        <taxon>Apocrita</taxon>
        <taxon>Proctotrupomorpha</taxon>
        <taxon>Chalcidoidea</taxon>
        <taxon>Pteromalidae</taxon>
        <taxon>Pteromalinae</taxon>
        <taxon>Trichomalopsis</taxon>
    </lineage>
</organism>
<sequence>MQDNEDNEEDMMDVDYNNLDKELKAGKCPNQRQTVCIGVWRGRMSVENERLEMRLSEQEKAMNRRMKEMEKRMQKVESGLMGIFDNIEEKIVNMCGSVIERVCGSMNLNDARESAQPGTGRTAAAPEKSYALIVKGDKEKLMSMEIKRRMVESIGEERN</sequence>
<dbReference type="AlphaFoldDB" id="A0A232FIR3"/>
<keyword evidence="3" id="KW-1185">Reference proteome</keyword>
<name>A0A232FIR3_9HYME</name>
<gene>
    <name evidence="2" type="ORF">TSAR_012524</name>
</gene>
<dbReference type="Proteomes" id="UP000215335">
    <property type="component" value="Unassembled WGS sequence"/>
</dbReference>
<reference evidence="2 3" key="1">
    <citation type="journal article" date="2017" name="Curr. Biol.">
        <title>The Evolution of Venom by Co-option of Single-Copy Genes.</title>
        <authorList>
            <person name="Martinson E.O."/>
            <person name="Mrinalini"/>
            <person name="Kelkar Y.D."/>
            <person name="Chang C.H."/>
            <person name="Werren J.H."/>
        </authorList>
    </citation>
    <scope>NUCLEOTIDE SEQUENCE [LARGE SCALE GENOMIC DNA]</scope>
    <source>
        <strain evidence="2 3">Alberta</strain>
        <tissue evidence="2">Whole body</tissue>
    </source>
</reference>
<feature type="coiled-coil region" evidence="1">
    <location>
        <begin position="48"/>
        <end position="79"/>
    </location>
</feature>
<keyword evidence="1" id="KW-0175">Coiled coil</keyword>
<protein>
    <submittedName>
        <fullName evidence="2">Uncharacterized protein</fullName>
    </submittedName>
</protein>
<dbReference type="EMBL" id="NNAY01000162">
    <property type="protein sequence ID" value="OXU30420.1"/>
    <property type="molecule type" value="Genomic_DNA"/>
</dbReference>
<evidence type="ECO:0000313" key="3">
    <source>
        <dbReference type="Proteomes" id="UP000215335"/>
    </source>
</evidence>
<evidence type="ECO:0000313" key="2">
    <source>
        <dbReference type="EMBL" id="OXU30420.1"/>
    </source>
</evidence>
<proteinExistence type="predicted"/>
<accession>A0A232FIR3</accession>